<evidence type="ECO:0000313" key="3">
    <source>
        <dbReference type="EMBL" id="MCK9686648.1"/>
    </source>
</evidence>
<evidence type="ECO:0000259" key="2">
    <source>
        <dbReference type="Pfam" id="PF07589"/>
    </source>
</evidence>
<evidence type="ECO:0000256" key="1">
    <source>
        <dbReference type="SAM" id="SignalP"/>
    </source>
</evidence>
<evidence type="ECO:0000313" key="4">
    <source>
        <dbReference type="Proteomes" id="UP001139353"/>
    </source>
</evidence>
<name>A0A9X1YI97_9BURK</name>
<comment type="caution">
    <text evidence="3">The sequence shown here is derived from an EMBL/GenBank/DDBJ whole genome shotgun (WGS) entry which is preliminary data.</text>
</comment>
<feature type="chain" id="PRO_5040847281" evidence="1">
    <location>
        <begin position="25"/>
        <end position="190"/>
    </location>
</feature>
<protein>
    <submittedName>
        <fullName evidence="3">PEP-CTERM sorting domain-containing protein</fullName>
    </submittedName>
</protein>
<organism evidence="3 4">
    <name type="scientific">Scleromatobacter humisilvae</name>
    <dbReference type="NCBI Taxonomy" id="2897159"/>
    <lineage>
        <taxon>Bacteria</taxon>
        <taxon>Pseudomonadati</taxon>
        <taxon>Pseudomonadota</taxon>
        <taxon>Betaproteobacteria</taxon>
        <taxon>Burkholderiales</taxon>
        <taxon>Sphaerotilaceae</taxon>
        <taxon>Scleromatobacter</taxon>
    </lineage>
</organism>
<dbReference type="NCBIfam" id="TIGR02595">
    <property type="entry name" value="PEP_CTERM"/>
    <property type="match status" value="1"/>
</dbReference>
<accession>A0A9X1YI97</accession>
<reference evidence="3" key="1">
    <citation type="submission" date="2021-11" db="EMBL/GenBank/DDBJ databases">
        <title>BS-T2-15 a new species belonging to the Comamonadaceae family isolated from the soil of a French oak forest.</title>
        <authorList>
            <person name="Mieszkin S."/>
            <person name="Alain K."/>
        </authorList>
    </citation>
    <scope>NUCLEOTIDE SEQUENCE</scope>
    <source>
        <strain evidence="3">BS-T2-15</strain>
    </source>
</reference>
<dbReference type="Pfam" id="PF07589">
    <property type="entry name" value="PEP-CTERM"/>
    <property type="match status" value="1"/>
</dbReference>
<sequence length="190" mass="19516">MTKTFTKAILATAVALLGATGAQAATYTENFSSVPGWESGWLGADSNLTNYYGIGQGRGNNPDGLWVGESKIDFTSSFGATITSLSFDVAAYTGTSSIEFFNATGGLISTQTLTATNGAFSNPGVYEHFTVNSSTGISSFEFTSPSTVGNTSIDNVVVVTASAVPEAGSLSMMLAGLGAIGFLARRKKQA</sequence>
<dbReference type="AlphaFoldDB" id="A0A9X1YI97"/>
<proteinExistence type="predicted"/>
<dbReference type="EMBL" id="JAJLJH010000003">
    <property type="protein sequence ID" value="MCK9686648.1"/>
    <property type="molecule type" value="Genomic_DNA"/>
</dbReference>
<gene>
    <name evidence="3" type="ORF">LPC04_13105</name>
</gene>
<keyword evidence="1" id="KW-0732">Signal</keyword>
<feature type="signal peptide" evidence="1">
    <location>
        <begin position="1"/>
        <end position="24"/>
    </location>
</feature>
<dbReference type="RefSeq" id="WP_275682691.1">
    <property type="nucleotide sequence ID" value="NZ_JAJLJH010000003.1"/>
</dbReference>
<keyword evidence="4" id="KW-1185">Reference proteome</keyword>
<feature type="domain" description="Ice-binding protein C-terminal" evidence="2">
    <location>
        <begin position="163"/>
        <end position="187"/>
    </location>
</feature>
<dbReference type="InterPro" id="IPR013424">
    <property type="entry name" value="Ice-binding_C"/>
</dbReference>
<dbReference type="Proteomes" id="UP001139353">
    <property type="component" value="Unassembled WGS sequence"/>
</dbReference>